<accession>A0A8S5QYW8</accession>
<reference evidence="1" key="1">
    <citation type="journal article" date="2021" name="Proc. Natl. Acad. Sci. U.S.A.">
        <title>A Catalog of Tens of Thousands of Viruses from Human Metagenomes Reveals Hidden Associations with Chronic Diseases.</title>
        <authorList>
            <person name="Tisza M.J."/>
            <person name="Buck C.B."/>
        </authorList>
    </citation>
    <scope>NUCLEOTIDE SEQUENCE</scope>
    <source>
        <strain evidence="1">Cty7j44</strain>
    </source>
</reference>
<organism evidence="1">
    <name type="scientific">Podoviridae sp. cty7j44</name>
    <dbReference type="NCBI Taxonomy" id="2826593"/>
    <lineage>
        <taxon>Viruses</taxon>
        <taxon>Duplodnaviria</taxon>
        <taxon>Heunggongvirae</taxon>
        <taxon>Uroviricota</taxon>
        <taxon>Caudoviricetes</taxon>
    </lineage>
</organism>
<evidence type="ECO:0000313" key="1">
    <source>
        <dbReference type="EMBL" id="DAE24106.1"/>
    </source>
</evidence>
<sequence length="82" mass="9900">MQFSMLDIAALNKAKDLKREKNVDKIEELSYEYFSIKYLICRNRKQVQSTEPKKNNYFDYNSIKDKLNSVYGVKILKRREKK</sequence>
<protein>
    <submittedName>
        <fullName evidence="1">Uncharacterized protein</fullName>
    </submittedName>
</protein>
<proteinExistence type="predicted"/>
<name>A0A8S5QYW8_9CAUD</name>
<dbReference type="EMBL" id="BK015767">
    <property type="protein sequence ID" value="DAE24106.1"/>
    <property type="molecule type" value="Genomic_DNA"/>
</dbReference>